<dbReference type="HOGENOM" id="CLU_081157_0_0_1"/>
<dbReference type="KEGG" id="lgi:LOTGIDRAFT_237892"/>
<dbReference type="AlphaFoldDB" id="V4B573"/>
<dbReference type="OrthoDB" id="417037at2759"/>
<dbReference type="STRING" id="225164.V4B573"/>
<accession>V4B573</accession>
<keyword evidence="1" id="KW-1133">Transmembrane helix</keyword>
<dbReference type="Proteomes" id="UP000030746">
    <property type="component" value="Unassembled WGS sequence"/>
</dbReference>
<feature type="transmembrane region" description="Helical" evidence="1">
    <location>
        <begin position="221"/>
        <end position="244"/>
    </location>
</feature>
<organism evidence="2 3">
    <name type="scientific">Lottia gigantea</name>
    <name type="common">Giant owl limpet</name>
    <dbReference type="NCBI Taxonomy" id="225164"/>
    <lineage>
        <taxon>Eukaryota</taxon>
        <taxon>Metazoa</taxon>
        <taxon>Spiralia</taxon>
        <taxon>Lophotrochozoa</taxon>
        <taxon>Mollusca</taxon>
        <taxon>Gastropoda</taxon>
        <taxon>Patellogastropoda</taxon>
        <taxon>Lottioidea</taxon>
        <taxon>Lottiidae</taxon>
        <taxon>Lottia</taxon>
    </lineage>
</organism>
<feature type="transmembrane region" description="Helical" evidence="1">
    <location>
        <begin position="157"/>
        <end position="178"/>
    </location>
</feature>
<dbReference type="EMBL" id="KB200149">
    <property type="protein sequence ID" value="ESP02666.1"/>
    <property type="molecule type" value="Genomic_DNA"/>
</dbReference>
<gene>
    <name evidence="2" type="ORF">LOTGIDRAFT_237892</name>
</gene>
<evidence type="ECO:0000313" key="3">
    <source>
        <dbReference type="Proteomes" id="UP000030746"/>
    </source>
</evidence>
<evidence type="ECO:0008006" key="4">
    <source>
        <dbReference type="Google" id="ProtNLM"/>
    </source>
</evidence>
<keyword evidence="1" id="KW-0812">Transmembrane</keyword>
<feature type="transmembrane region" description="Helical" evidence="1">
    <location>
        <begin position="12"/>
        <end position="32"/>
    </location>
</feature>
<protein>
    <recommendedName>
        <fullName evidence="4">Sugar phosphate transporter domain-containing protein</fullName>
    </recommendedName>
</protein>
<keyword evidence="3" id="KW-1185">Reference proteome</keyword>
<evidence type="ECO:0000313" key="2">
    <source>
        <dbReference type="EMBL" id="ESP02666.1"/>
    </source>
</evidence>
<feature type="transmembrane region" description="Helical" evidence="1">
    <location>
        <begin position="190"/>
        <end position="209"/>
    </location>
</feature>
<evidence type="ECO:0000256" key="1">
    <source>
        <dbReference type="SAM" id="Phobius"/>
    </source>
</evidence>
<proteinExistence type="predicted"/>
<dbReference type="GeneID" id="20250592"/>
<dbReference type="CTD" id="20250592"/>
<name>V4B573_LOTGI</name>
<keyword evidence="1" id="KW-0472">Membrane</keyword>
<feature type="transmembrane region" description="Helical" evidence="1">
    <location>
        <begin position="256"/>
        <end position="278"/>
    </location>
</feature>
<dbReference type="RefSeq" id="XP_009046687.1">
    <property type="nucleotide sequence ID" value="XM_009048439.1"/>
</dbReference>
<sequence length="339" mass="37992">MIVPVNGRHGFYLASLFVMLFVATNFVNKFVLSVLKFTYPTIFQGWQTVVGAIMIKILISAGIMDPITSNLTRSDIALWLPGMMLFVVSIYSGSKALASLSIPVYFAQQNLILVFRQIAVMSINKQITSIFNYIMLMIVVISCVAVIQTDPYFNSEGYFWVCVHLISTGLIEIYTQLINTKLKLSIYERLYSCYIYSVIVLAPSSYFLGDALEAQKFPYLYFTKFYVGCLMSGVFGLCLNLCAIRLQDLQLKVLDLNSLVILSKILGSALSLVIFKTFLTGSHALWLLVNLLCSLAICDPNFDNSSPNIISLGDLPKPKIPGLQLHSMQQDMLKIEIRK</sequence>
<dbReference type="OMA" id="WAIIHLF"/>
<feature type="transmembrane region" description="Helical" evidence="1">
    <location>
        <begin position="130"/>
        <end position="151"/>
    </location>
</feature>
<reference evidence="2 3" key="1">
    <citation type="journal article" date="2013" name="Nature">
        <title>Insights into bilaterian evolution from three spiralian genomes.</title>
        <authorList>
            <person name="Simakov O."/>
            <person name="Marletaz F."/>
            <person name="Cho S.J."/>
            <person name="Edsinger-Gonzales E."/>
            <person name="Havlak P."/>
            <person name="Hellsten U."/>
            <person name="Kuo D.H."/>
            <person name="Larsson T."/>
            <person name="Lv J."/>
            <person name="Arendt D."/>
            <person name="Savage R."/>
            <person name="Osoegawa K."/>
            <person name="de Jong P."/>
            <person name="Grimwood J."/>
            <person name="Chapman J.A."/>
            <person name="Shapiro H."/>
            <person name="Aerts A."/>
            <person name="Otillar R.P."/>
            <person name="Terry A.Y."/>
            <person name="Boore J.L."/>
            <person name="Grigoriev I.V."/>
            <person name="Lindberg D.R."/>
            <person name="Seaver E.C."/>
            <person name="Weisblat D.A."/>
            <person name="Putnam N.H."/>
            <person name="Rokhsar D.S."/>
        </authorList>
    </citation>
    <scope>NUCLEOTIDE SEQUENCE [LARGE SCALE GENOMIC DNA]</scope>
</reference>
<feature type="transmembrane region" description="Helical" evidence="1">
    <location>
        <begin position="44"/>
        <end position="64"/>
    </location>
</feature>